<dbReference type="AlphaFoldDB" id="A0A0E0LKH1"/>
<proteinExistence type="predicted"/>
<evidence type="ECO:0000256" key="1">
    <source>
        <dbReference type="SAM" id="MobiDB-lite"/>
    </source>
</evidence>
<feature type="region of interest" description="Disordered" evidence="1">
    <location>
        <begin position="58"/>
        <end position="89"/>
    </location>
</feature>
<dbReference type="Proteomes" id="UP000026962">
    <property type="component" value="Chromosome 7"/>
</dbReference>
<reference evidence="2" key="2">
    <citation type="submission" date="2018-05" db="EMBL/GenBank/DDBJ databases">
        <title>OpunRS2 (Oryza punctata Reference Sequence Version 2).</title>
        <authorList>
            <person name="Zhang J."/>
            <person name="Kudrna D."/>
            <person name="Lee S."/>
            <person name="Talag J."/>
            <person name="Welchert J."/>
            <person name="Wing R.A."/>
        </authorList>
    </citation>
    <scope>NUCLEOTIDE SEQUENCE [LARGE SCALE GENOMIC DNA]</scope>
</reference>
<sequence length="144" mass="15839">MHAVSFKVPSQRTRARLRAWQADGGDVEATLRSNRYNHLGLLKSLLYLSFNLPLAGNPRAAPSPSPAAASFSASRRHLRIAPSPSPSAAVSVSATAKSCHFRRFAQAPHRSDPRWRFSPVFPPFPVHPVARREEDKAKHPATAE</sequence>
<accession>A0A0E0LKH1</accession>
<organism evidence="2">
    <name type="scientific">Oryza punctata</name>
    <name type="common">Red rice</name>
    <dbReference type="NCBI Taxonomy" id="4537"/>
    <lineage>
        <taxon>Eukaryota</taxon>
        <taxon>Viridiplantae</taxon>
        <taxon>Streptophyta</taxon>
        <taxon>Embryophyta</taxon>
        <taxon>Tracheophyta</taxon>
        <taxon>Spermatophyta</taxon>
        <taxon>Magnoliopsida</taxon>
        <taxon>Liliopsida</taxon>
        <taxon>Poales</taxon>
        <taxon>Poaceae</taxon>
        <taxon>BOP clade</taxon>
        <taxon>Oryzoideae</taxon>
        <taxon>Oryzeae</taxon>
        <taxon>Oryzinae</taxon>
        <taxon>Oryza</taxon>
    </lineage>
</organism>
<feature type="compositionally biased region" description="Low complexity" evidence="1">
    <location>
        <begin position="58"/>
        <end position="73"/>
    </location>
</feature>
<keyword evidence="3" id="KW-1185">Reference proteome</keyword>
<dbReference type="HOGENOM" id="CLU_1799596_0_0_1"/>
<name>A0A0E0LKH1_ORYPU</name>
<reference evidence="2" key="1">
    <citation type="submission" date="2015-04" db="UniProtKB">
        <authorList>
            <consortium name="EnsemblPlants"/>
        </authorList>
    </citation>
    <scope>IDENTIFICATION</scope>
</reference>
<evidence type="ECO:0000313" key="3">
    <source>
        <dbReference type="Proteomes" id="UP000026962"/>
    </source>
</evidence>
<protein>
    <submittedName>
        <fullName evidence="2">Uncharacterized protein</fullName>
    </submittedName>
</protein>
<dbReference type="EnsemblPlants" id="OPUNC07G12680.1">
    <property type="protein sequence ID" value="OPUNC07G12680.1"/>
    <property type="gene ID" value="OPUNC07G12680"/>
</dbReference>
<dbReference type="Gramene" id="OPUNC07G12680.1">
    <property type="protein sequence ID" value="OPUNC07G12680.1"/>
    <property type="gene ID" value="OPUNC07G12680"/>
</dbReference>
<evidence type="ECO:0000313" key="2">
    <source>
        <dbReference type="EnsemblPlants" id="OPUNC07G12680.1"/>
    </source>
</evidence>
<feature type="region of interest" description="Disordered" evidence="1">
    <location>
        <begin position="105"/>
        <end position="144"/>
    </location>
</feature>